<sequence length="238" mass="26106">MTITTTVHLEPSPVVTHRVSVEAELAESGMSPSRPRVVENMDDYLTPPPPARTPWKGAGTRRSAPEPPTPTGPSRRNYAVNPCDDNNDPLDWIERSTRGMRLDDAGSNENRPRRTVPQDSSSTHSSYRAGTAGSSPSPRPDITHSRSGRPSGMAPSSSSHPDLGYALWPSDHEDIDEGPKGKFYVIARGRSPGVYSDWSIAGPLVLGVKGSLYKKYRSLKKAEYVFRKCVRRGIVQQI</sequence>
<dbReference type="Proteomes" id="UP000054549">
    <property type="component" value="Unassembled WGS sequence"/>
</dbReference>
<evidence type="ECO:0000313" key="3">
    <source>
        <dbReference type="EMBL" id="KIL56672.1"/>
    </source>
</evidence>
<dbReference type="AlphaFoldDB" id="A0A0C2W6A4"/>
<dbReference type="HOGENOM" id="CLU_1165572_0_0_1"/>
<dbReference type="InterPro" id="IPR011320">
    <property type="entry name" value="RNase_H1_N"/>
</dbReference>
<dbReference type="InParanoid" id="A0A0C2W6A4"/>
<accession>A0A0C2W6A4</accession>
<reference evidence="3 4" key="1">
    <citation type="submission" date="2014-04" db="EMBL/GenBank/DDBJ databases">
        <title>Evolutionary Origins and Diversification of the Mycorrhizal Mutualists.</title>
        <authorList>
            <consortium name="DOE Joint Genome Institute"/>
            <consortium name="Mycorrhizal Genomics Consortium"/>
            <person name="Kohler A."/>
            <person name="Kuo A."/>
            <person name="Nagy L.G."/>
            <person name="Floudas D."/>
            <person name="Copeland A."/>
            <person name="Barry K.W."/>
            <person name="Cichocki N."/>
            <person name="Veneault-Fourrey C."/>
            <person name="LaButti K."/>
            <person name="Lindquist E.A."/>
            <person name="Lipzen A."/>
            <person name="Lundell T."/>
            <person name="Morin E."/>
            <person name="Murat C."/>
            <person name="Riley R."/>
            <person name="Ohm R."/>
            <person name="Sun H."/>
            <person name="Tunlid A."/>
            <person name="Henrissat B."/>
            <person name="Grigoriev I.V."/>
            <person name="Hibbett D.S."/>
            <person name="Martin F."/>
        </authorList>
    </citation>
    <scope>NUCLEOTIDE SEQUENCE [LARGE SCALE GENOMIC DNA]</scope>
    <source>
        <strain evidence="3 4">Koide BX008</strain>
    </source>
</reference>
<keyword evidence="4" id="KW-1185">Reference proteome</keyword>
<dbReference type="SUPFAM" id="SSF55658">
    <property type="entry name" value="L9 N-domain-like"/>
    <property type="match status" value="1"/>
</dbReference>
<evidence type="ECO:0000256" key="1">
    <source>
        <dbReference type="SAM" id="MobiDB-lite"/>
    </source>
</evidence>
<gene>
    <name evidence="3" type="ORF">M378DRAFT_181896</name>
</gene>
<dbReference type="OrthoDB" id="3270804at2759"/>
<dbReference type="Pfam" id="PF01693">
    <property type="entry name" value="Cauli_VI"/>
    <property type="match status" value="1"/>
</dbReference>
<name>A0A0C2W6A4_AMAMK</name>
<feature type="compositionally biased region" description="Polar residues" evidence="1">
    <location>
        <begin position="117"/>
        <end position="136"/>
    </location>
</feature>
<proteinExistence type="predicted"/>
<evidence type="ECO:0000259" key="2">
    <source>
        <dbReference type="Pfam" id="PF01693"/>
    </source>
</evidence>
<feature type="compositionally biased region" description="Basic and acidic residues" evidence="1">
    <location>
        <begin position="92"/>
        <end position="104"/>
    </location>
</feature>
<dbReference type="Gene3D" id="3.40.970.10">
    <property type="entry name" value="Ribonuclease H1, N-terminal domain"/>
    <property type="match status" value="1"/>
</dbReference>
<dbReference type="InterPro" id="IPR037056">
    <property type="entry name" value="RNase_H1_N_sf"/>
</dbReference>
<organism evidence="3 4">
    <name type="scientific">Amanita muscaria (strain Koide BX008)</name>
    <dbReference type="NCBI Taxonomy" id="946122"/>
    <lineage>
        <taxon>Eukaryota</taxon>
        <taxon>Fungi</taxon>
        <taxon>Dikarya</taxon>
        <taxon>Basidiomycota</taxon>
        <taxon>Agaricomycotina</taxon>
        <taxon>Agaricomycetes</taxon>
        <taxon>Agaricomycetidae</taxon>
        <taxon>Agaricales</taxon>
        <taxon>Pluteineae</taxon>
        <taxon>Amanitaceae</taxon>
        <taxon>Amanita</taxon>
    </lineage>
</organism>
<dbReference type="EMBL" id="KN818407">
    <property type="protein sequence ID" value="KIL56672.1"/>
    <property type="molecule type" value="Genomic_DNA"/>
</dbReference>
<feature type="domain" description="Ribonuclease H1 N-terminal" evidence="2">
    <location>
        <begin position="182"/>
        <end position="223"/>
    </location>
</feature>
<protein>
    <recommendedName>
        <fullName evidence="2">Ribonuclease H1 N-terminal domain-containing protein</fullName>
    </recommendedName>
</protein>
<dbReference type="InterPro" id="IPR009027">
    <property type="entry name" value="Ribosomal_bL9/RNase_H1_N"/>
</dbReference>
<feature type="region of interest" description="Disordered" evidence="1">
    <location>
        <begin position="23"/>
        <end position="171"/>
    </location>
</feature>
<evidence type="ECO:0000313" key="4">
    <source>
        <dbReference type="Proteomes" id="UP000054549"/>
    </source>
</evidence>